<dbReference type="Proteomes" id="UP001151760">
    <property type="component" value="Unassembled WGS sequence"/>
</dbReference>
<keyword evidence="2" id="KW-1185">Reference proteome</keyword>
<dbReference type="Gene3D" id="4.10.60.10">
    <property type="entry name" value="Zinc finger, CCHC-type"/>
    <property type="match status" value="1"/>
</dbReference>
<organism evidence="1 2">
    <name type="scientific">Tanacetum coccineum</name>
    <dbReference type="NCBI Taxonomy" id="301880"/>
    <lineage>
        <taxon>Eukaryota</taxon>
        <taxon>Viridiplantae</taxon>
        <taxon>Streptophyta</taxon>
        <taxon>Embryophyta</taxon>
        <taxon>Tracheophyta</taxon>
        <taxon>Spermatophyta</taxon>
        <taxon>Magnoliopsida</taxon>
        <taxon>eudicotyledons</taxon>
        <taxon>Gunneridae</taxon>
        <taxon>Pentapetalae</taxon>
        <taxon>asterids</taxon>
        <taxon>campanulids</taxon>
        <taxon>Asterales</taxon>
        <taxon>Asteraceae</taxon>
        <taxon>Asteroideae</taxon>
        <taxon>Anthemideae</taxon>
        <taxon>Anthemidinae</taxon>
        <taxon>Tanacetum</taxon>
    </lineage>
</organism>
<evidence type="ECO:0000313" key="1">
    <source>
        <dbReference type="EMBL" id="GJT08712.1"/>
    </source>
</evidence>
<sequence>MLFTMRETCVDRNPKMALLVQNINHSAFRSMFEREKLSGTNFNDWLRRLKLVLRVEKKMFVIEQPIPPAPAANSEANELKSMFEKQARVERIFVVGFLILNDLTSDFTGFVRNYNMHNMGKTIGELLAMLIEYEKGLPKKAETPQVMMIKGGKIQKANKKSLKAKAKDDTYHHCKEVGHWKRNCPVFLAELLKKKKPSFWHCQFYKRYANIPSLQSVKDYLGKCFAMKDLGEATFILGIKIYRDRSKLLIGLSQSAYMDKILKRYRMDNSKRGDISMQERLDLNKTQGASTPEEVKRMQNVSYASAVGSIMYAVRCTRPDVAFAQNITSCFQQNPGEPHWTTVKSILKFLKNTKDMFLVYGGNPEAELRVECYYDARFETDRDDTKSQTGYVFILNGGAVDWKSSKQSTTAMSTTKAEYIAALEAAMEAV</sequence>
<name>A0ABQ5B4W3_9ASTR</name>
<proteinExistence type="predicted"/>
<dbReference type="EMBL" id="BQNB010012852">
    <property type="protein sequence ID" value="GJT08712.1"/>
    <property type="molecule type" value="Genomic_DNA"/>
</dbReference>
<dbReference type="InterPro" id="IPR036875">
    <property type="entry name" value="Znf_CCHC_sf"/>
</dbReference>
<comment type="caution">
    <text evidence="1">The sequence shown here is derived from an EMBL/GenBank/DDBJ whole genome shotgun (WGS) entry which is preliminary data.</text>
</comment>
<evidence type="ECO:0000313" key="2">
    <source>
        <dbReference type="Proteomes" id="UP001151760"/>
    </source>
</evidence>
<dbReference type="CDD" id="cd09272">
    <property type="entry name" value="RNase_HI_RT_Ty1"/>
    <property type="match status" value="1"/>
</dbReference>
<reference evidence="1" key="1">
    <citation type="journal article" date="2022" name="Int. J. Mol. Sci.">
        <title>Draft Genome of Tanacetum Coccineum: Genomic Comparison of Closely Related Tanacetum-Family Plants.</title>
        <authorList>
            <person name="Yamashiro T."/>
            <person name="Shiraishi A."/>
            <person name="Nakayama K."/>
            <person name="Satake H."/>
        </authorList>
    </citation>
    <scope>NUCLEOTIDE SEQUENCE</scope>
</reference>
<dbReference type="PANTHER" id="PTHR11439:SF496">
    <property type="entry name" value="RNA-DIRECTED DNA POLYMERASE"/>
    <property type="match status" value="1"/>
</dbReference>
<reference evidence="1" key="2">
    <citation type="submission" date="2022-01" db="EMBL/GenBank/DDBJ databases">
        <authorList>
            <person name="Yamashiro T."/>
            <person name="Shiraishi A."/>
            <person name="Satake H."/>
            <person name="Nakayama K."/>
        </authorList>
    </citation>
    <scope>NUCLEOTIDE SEQUENCE</scope>
</reference>
<dbReference type="SUPFAM" id="SSF57756">
    <property type="entry name" value="Retrovirus zinc finger-like domains"/>
    <property type="match status" value="1"/>
</dbReference>
<accession>A0ABQ5B4W3</accession>
<protein>
    <submittedName>
        <fullName evidence="1">Retrotransposon protein, putative, ty1-copia subclass</fullName>
    </submittedName>
</protein>
<gene>
    <name evidence="1" type="ORF">Tco_0843174</name>
</gene>
<dbReference type="PANTHER" id="PTHR11439">
    <property type="entry name" value="GAG-POL-RELATED RETROTRANSPOSON"/>
    <property type="match status" value="1"/>
</dbReference>